<dbReference type="Gene3D" id="1.10.287.80">
    <property type="entry name" value="ATP synthase, gamma subunit, helix hairpin domain"/>
    <property type="match status" value="1"/>
</dbReference>
<gene>
    <name evidence="10 11" type="primary">atpG</name>
    <name evidence="11" type="ORF">KDK92_07310</name>
</gene>
<keyword evidence="9 10" id="KW-0066">ATP synthesis</keyword>
<evidence type="ECO:0000313" key="11">
    <source>
        <dbReference type="EMBL" id="MCM1989545.1"/>
    </source>
</evidence>
<dbReference type="InterPro" id="IPR000131">
    <property type="entry name" value="ATP_synth_F1_gsu"/>
</dbReference>
<dbReference type="CDD" id="cd12151">
    <property type="entry name" value="F1-ATPase_gamma"/>
    <property type="match status" value="1"/>
</dbReference>
<evidence type="ECO:0000256" key="10">
    <source>
        <dbReference type="HAMAP-Rule" id="MF_00815"/>
    </source>
</evidence>
<keyword evidence="8 10" id="KW-0139">CF(1)</keyword>
<dbReference type="SUPFAM" id="SSF52943">
    <property type="entry name" value="ATP synthase (F1-ATPase), gamma subunit"/>
    <property type="match status" value="1"/>
</dbReference>
<dbReference type="AlphaFoldDB" id="A0A9J6P0A7"/>
<keyword evidence="6 10" id="KW-0406">Ion transport</keyword>
<comment type="function">
    <text evidence="1 10">Produces ATP from ADP in the presence of a proton gradient across the membrane. The gamma chain is believed to be important in regulating ATPase activity and the flow of protons through the CF(0) complex.</text>
</comment>
<comment type="subcellular location">
    <subcellularLocation>
        <location evidence="10">Cell membrane</location>
        <topology evidence="10">Peripheral membrane protein</topology>
    </subcellularLocation>
    <subcellularLocation>
        <location evidence="2">Membrane</location>
        <topology evidence="2">Peripheral membrane protein</topology>
    </subcellularLocation>
</comment>
<comment type="subunit">
    <text evidence="10">F-type ATPases have 2 components, CF(1) - the catalytic core - and CF(0) - the membrane proton channel. CF(1) has five subunits: alpha(3), beta(3), gamma(1), delta(1), epsilon(1). CF(0) has three main subunits: a, b and c.</text>
</comment>
<dbReference type="Proteomes" id="UP001056429">
    <property type="component" value="Unassembled WGS sequence"/>
</dbReference>
<dbReference type="Gene3D" id="3.40.1380.10">
    <property type="match status" value="1"/>
</dbReference>
<dbReference type="PANTHER" id="PTHR11693:SF22">
    <property type="entry name" value="ATP SYNTHASE SUBUNIT GAMMA, MITOCHONDRIAL"/>
    <property type="match status" value="1"/>
</dbReference>
<evidence type="ECO:0000256" key="8">
    <source>
        <dbReference type="ARBA" id="ARBA00023196"/>
    </source>
</evidence>
<organism evidence="11 12">
    <name type="scientific">Oceanirhabdus seepicola</name>
    <dbReference type="NCBI Taxonomy" id="2828781"/>
    <lineage>
        <taxon>Bacteria</taxon>
        <taxon>Bacillati</taxon>
        <taxon>Bacillota</taxon>
        <taxon>Clostridia</taxon>
        <taxon>Eubacteriales</taxon>
        <taxon>Clostridiaceae</taxon>
        <taxon>Oceanirhabdus</taxon>
    </lineage>
</organism>
<keyword evidence="12" id="KW-1185">Reference proteome</keyword>
<reference evidence="11" key="1">
    <citation type="journal article" date="2021" name="mSystems">
        <title>Bacteria and Archaea Synergistically Convert Glycine Betaine to Biogenic Methane in the Formosa Cold Seep of the South China Sea.</title>
        <authorList>
            <person name="Li L."/>
            <person name="Zhang W."/>
            <person name="Zhang S."/>
            <person name="Song L."/>
            <person name="Sun Q."/>
            <person name="Zhang H."/>
            <person name="Xiang H."/>
            <person name="Dong X."/>
        </authorList>
    </citation>
    <scope>NUCLEOTIDE SEQUENCE</scope>
    <source>
        <strain evidence="11">ZWT</strain>
    </source>
</reference>
<dbReference type="GO" id="GO:0045259">
    <property type="term" value="C:proton-transporting ATP synthase complex"/>
    <property type="evidence" value="ECO:0007669"/>
    <property type="project" value="UniProtKB-KW"/>
</dbReference>
<keyword evidence="10" id="KW-1003">Cell membrane</keyword>
<evidence type="ECO:0000256" key="1">
    <source>
        <dbReference type="ARBA" id="ARBA00003456"/>
    </source>
</evidence>
<comment type="caution">
    <text evidence="11">The sequence shown here is derived from an EMBL/GenBank/DDBJ whole genome shotgun (WGS) entry which is preliminary data.</text>
</comment>
<evidence type="ECO:0000256" key="3">
    <source>
        <dbReference type="ARBA" id="ARBA00007681"/>
    </source>
</evidence>
<protein>
    <recommendedName>
        <fullName evidence="10">ATP synthase gamma chain</fullName>
    </recommendedName>
    <alternativeName>
        <fullName evidence="10">ATP synthase F1 sector gamma subunit</fullName>
    </alternativeName>
    <alternativeName>
        <fullName evidence="10">F-ATPase gamma subunit</fullName>
    </alternativeName>
</protein>
<dbReference type="GO" id="GO:0005524">
    <property type="term" value="F:ATP binding"/>
    <property type="evidence" value="ECO:0007669"/>
    <property type="project" value="UniProtKB-UniRule"/>
</dbReference>
<evidence type="ECO:0000256" key="2">
    <source>
        <dbReference type="ARBA" id="ARBA00004170"/>
    </source>
</evidence>
<keyword evidence="5 10" id="KW-0375">Hydrogen ion transport</keyword>
<dbReference type="RefSeq" id="WP_250858537.1">
    <property type="nucleotide sequence ID" value="NZ_JAGSOJ010000001.1"/>
</dbReference>
<dbReference type="NCBIfam" id="TIGR01146">
    <property type="entry name" value="ATPsyn_F1gamma"/>
    <property type="match status" value="1"/>
</dbReference>
<dbReference type="Pfam" id="PF00231">
    <property type="entry name" value="ATP-synt"/>
    <property type="match status" value="1"/>
</dbReference>
<evidence type="ECO:0000313" key="12">
    <source>
        <dbReference type="Proteomes" id="UP001056429"/>
    </source>
</evidence>
<reference evidence="11" key="2">
    <citation type="submission" date="2021-04" db="EMBL/GenBank/DDBJ databases">
        <authorList>
            <person name="Dong X."/>
        </authorList>
    </citation>
    <scope>NUCLEOTIDE SEQUENCE</scope>
    <source>
        <strain evidence="11">ZWT</strain>
    </source>
</reference>
<dbReference type="GO" id="GO:0042777">
    <property type="term" value="P:proton motive force-driven plasma membrane ATP synthesis"/>
    <property type="evidence" value="ECO:0007669"/>
    <property type="project" value="UniProtKB-UniRule"/>
</dbReference>
<evidence type="ECO:0000256" key="6">
    <source>
        <dbReference type="ARBA" id="ARBA00023065"/>
    </source>
</evidence>
<dbReference type="EMBL" id="JAGSOJ010000001">
    <property type="protein sequence ID" value="MCM1989545.1"/>
    <property type="molecule type" value="Genomic_DNA"/>
</dbReference>
<dbReference type="PRINTS" id="PR00126">
    <property type="entry name" value="ATPASEGAMMA"/>
</dbReference>
<comment type="similarity">
    <text evidence="3 10">Belongs to the ATPase gamma chain family.</text>
</comment>
<evidence type="ECO:0000256" key="9">
    <source>
        <dbReference type="ARBA" id="ARBA00023310"/>
    </source>
</evidence>
<dbReference type="GO" id="GO:0046933">
    <property type="term" value="F:proton-transporting ATP synthase activity, rotational mechanism"/>
    <property type="evidence" value="ECO:0007669"/>
    <property type="project" value="UniProtKB-UniRule"/>
</dbReference>
<proteinExistence type="inferred from homology"/>
<sequence length="285" mass="32977">MGSANLSSIKRRMKSIKNTIKITKAMGVVANSKMRKCKLKLYSNNEFHKSMKDTMNKLLSNEEFDSNYMKARKSKKDLYVVLSSDMGLCGGYNNGIFTELEQDIKNNEEKPYILVCGQKGRDYFRRREYETIAEFVEISEIATLNESKMVLRKIISTYNSEDIGRVNIVYCKYVTPIEKKVVIEKLLPFNIEDNNKYEKNTNEVIEISNNIDCDELVEYYLSQKILNCMLNSRMCEQSFRIEATNNATKNGNELIDKLKIKYNRIRQSSITNEICEIIGGSEALK</sequence>
<evidence type="ECO:0000256" key="7">
    <source>
        <dbReference type="ARBA" id="ARBA00023136"/>
    </source>
</evidence>
<evidence type="ECO:0000256" key="5">
    <source>
        <dbReference type="ARBA" id="ARBA00022781"/>
    </source>
</evidence>
<accession>A0A9J6P0A7</accession>
<evidence type="ECO:0000256" key="4">
    <source>
        <dbReference type="ARBA" id="ARBA00022448"/>
    </source>
</evidence>
<keyword evidence="7 10" id="KW-0472">Membrane</keyword>
<dbReference type="InterPro" id="IPR035968">
    <property type="entry name" value="ATP_synth_F1_ATPase_gsu"/>
</dbReference>
<dbReference type="HAMAP" id="MF_00815">
    <property type="entry name" value="ATP_synth_gamma_bact"/>
    <property type="match status" value="1"/>
</dbReference>
<dbReference type="GO" id="GO:0005886">
    <property type="term" value="C:plasma membrane"/>
    <property type="evidence" value="ECO:0007669"/>
    <property type="project" value="UniProtKB-SubCell"/>
</dbReference>
<keyword evidence="4 10" id="KW-0813">Transport</keyword>
<dbReference type="PANTHER" id="PTHR11693">
    <property type="entry name" value="ATP SYNTHASE GAMMA CHAIN"/>
    <property type="match status" value="1"/>
</dbReference>
<name>A0A9J6P0A7_9CLOT</name>